<dbReference type="EMBL" id="JANBPK010001340">
    <property type="protein sequence ID" value="KAJ2923426.1"/>
    <property type="molecule type" value="Genomic_DNA"/>
</dbReference>
<dbReference type="InterPro" id="IPR028994">
    <property type="entry name" value="Integrin_alpha_N"/>
</dbReference>
<evidence type="ECO:0000256" key="1">
    <source>
        <dbReference type="ARBA" id="ARBA00022729"/>
    </source>
</evidence>
<dbReference type="Pfam" id="PF13517">
    <property type="entry name" value="FG-GAP_3"/>
    <property type="match status" value="2"/>
</dbReference>
<evidence type="ECO:0008006" key="4">
    <source>
        <dbReference type="Google" id="ProtNLM"/>
    </source>
</evidence>
<gene>
    <name evidence="2" type="ORF">H1R20_g13668</name>
</gene>
<accession>A0A9W8IU70</accession>
<protein>
    <recommendedName>
        <fullName evidence="4">VCBS repeat-containing protein</fullName>
    </recommendedName>
</protein>
<dbReference type="AlphaFoldDB" id="A0A9W8IU70"/>
<dbReference type="PANTHER" id="PTHR44103:SF1">
    <property type="entry name" value="PROPROTEIN CONVERTASE P"/>
    <property type="match status" value="1"/>
</dbReference>
<proteinExistence type="predicted"/>
<dbReference type="Proteomes" id="UP001140091">
    <property type="component" value="Unassembled WGS sequence"/>
</dbReference>
<dbReference type="SUPFAM" id="SSF69318">
    <property type="entry name" value="Integrin alpha N-terminal domain"/>
    <property type="match status" value="1"/>
</dbReference>
<dbReference type="PANTHER" id="PTHR44103">
    <property type="entry name" value="PROPROTEIN CONVERTASE P"/>
    <property type="match status" value="1"/>
</dbReference>
<sequence>MKRYLKASQEALSSQFLLRASPANTVNSSMIITQERPVPTRRVGTGDIVGFGLNGVTIMRNSVQPITKLAVADFGQDAGGWRVEKHVRLVGDTTGDGLSDIIGFGKEGVYISRNEGKSFSPVSLALPEFGLVAGNWIVDKHVRYVADLRKKGYVDIIGFGDKGVFVSLNNGNGTYAPARLVLDDFGFDAGGWRLDRHLRFLADVNGNGNLDIVAFGESNVFVALGNGDGTFEAPQTVIHNDLTPYSGWKIDKHPRTLADLTGDGTPDIIGFSDAGVYVALNNGDGTFQAPKLTLEDYGSSVWQVDKHPRFVADMNGNGFGDIVGFADAGVFVAFGNGDGTFQKPKIVVNDFGYGNTWRVDKHPRFLADLTGNGAADVIGFGDGAVWVSYNDGNGNFKTPINFTQEFSFNQGWTPDKTVRWIANL</sequence>
<evidence type="ECO:0000313" key="2">
    <source>
        <dbReference type="EMBL" id="KAJ2923426.1"/>
    </source>
</evidence>
<keyword evidence="1" id="KW-0732">Signal</keyword>
<dbReference type="OrthoDB" id="3153136at2759"/>
<evidence type="ECO:0000313" key="3">
    <source>
        <dbReference type="Proteomes" id="UP001140091"/>
    </source>
</evidence>
<dbReference type="InterPro" id="IPR013517">
    <property type="entry name" value="FG-GAP"/>
</dbReference>
<name>A0A9W8IU70_9AGAR</name>
<reference evidence="2" key="1">
    <citation type="submission" date="2022-06" db="EMBL/GenBank/DDBJ databases">
        <title>Genome Sequence of Candolleomyces eurysporus.</title>
        <authorList>
            <person name="Buettner E."/>
        </authorList>
    </citation>
    <scope>NUCLEOTIDE SEQUENCE</scope>
    <source>
        <strain evidence="2">VTCC 930004</strain>
    </source>
</reference>
<feature type="non-terminal residue" evidence="2">
    <location>
        <position position="1"/>
    </location>
</feature>
<comment type="caution">
    <text evidence="2">The sequence shown here is derived from an EMBL/GenBank/DDBJ whole genome shotgun (WGS) entry which is preliminary data.</text>
</comment>
<dbReference type="Gene3D" id="2.130.10.130">
    <property type="entry name" value="Integrin alpha, N-terminal"/>
    <property type="match status" value="1"/>
</dbReference>
<keyword evidence="3" id="KW-1185">Reference proteome</keyword>
<organism evidence="2 3">
    <name type="scientific">Candolleomyces eurysporus</name>
    <dbReference type="NCBI Taxonomy" id="2828524"/>
    <lineage>
        <taxon>Eukaryota</taxon>
        <taxon>Fungi</taxon>
        <taxon>Dikarya</taxon>
        <taxon>Basidiomycota</taxon>
        <taxon>Agaricomycotina</taxon>
        <taxon>Agaricomycetes</taxon>
        <taxon>Agaricomycetidae</taxon>
        <taxon>Agaricales</taxon>
        <taxon>Agaricineae</taxon>
        <taxon>Psathyrellaceae</taxon>
        <taxon>Candolleomyces</taxon>
    </lineage>
</organism>